<feature type="binding site" evidence="10">
    <location>
        <begin position="7"/>
        <end position="15"/>
    </location>
    <ligand>
        <name>ATP</name>
        <dbReference type="ChEBI" id="CHEBI:30616"/>
    </ligand>
</feature>
<sequence>MKIALSGKSGCGNTTVSSMIAKHYGLEFINYTFHDIAREHEMPFSEFYEKEIIGRNDYYWDRYLDKRLSALSKKNNTVLASRLAIWISKSADLKIYLYAKMEVRAERIMTREGGMYSDVLSSTFSRDENDKKRYLAIYNIDIDDYSSKTDLVVDVTNINPNEVFELIRDEIDKRNLKKKEIK</sequence>
<protein>
    <recommendedName>
        <fullName evidence="10">Cytidylate kinase</fullName>
        <shortName evidence="10">CK</shortName>
        <ecNumber evidence="10">2.7.4.25</ecNumber>
    </recommendedName>
    <alternativeName>
        <fullName evidence="10">Cytidine monophosphate kinase</fullName>
        <shortName evidence="10">CMP kinase</shortName>
    </alternativeName>
</protein>
<comment type="caution">
    <text evidence="11">The sequence shown here is derived from an EMBL/GenBank/DDBJ whole genome shotgun (WGS) entry which is preliminary data.</text>
</comment>
<evidence type="ECO:0000256" key="6">
    <source>
        <dbReference type="ARBA" id="ARBA00022777"/>
    </source>
</evidence>
<proteinExistence type="inferred from homology"/>
<dbReference type="Proteomes" id="UP000555838">
    <property type="component" value="Unassembled WGS sequence"/>
</dbReference>
<dbReference type="EC" id="2.7.4.25" evidence="10"/>
<keyword evidence="7 10" id="KW-0067">ATP-binding</keyword>
<dbReference type="InterPro" id="IPR011994">
    <property type="entry name" value="Cytidylate_kinase_dom"/>
</dbReference>
<dbReference type="CDD" id="cd02020">
    <property type="entry name" value="CMPK"/>
    <property type="match status" value="1"/>
</dbReference>
<dbReference type="InterPro" id="IPR027417">
    <property type="entry name" value="P-loop_NTPase"/>
</dbReference>
<evidence type="ECO:0000313" key="12">
    <source>
        <dbReference type="Proteomes" id="UP000555838"/>
    </source>
</evidence>
<evidence type="ECO:0000256" key="8">
    <source>
        <dbReference type="ARBA" id="ARBA00047615"/>
    </source>
</evidence>
<organism evidence="11 12">
    <name type="scientific">Borreliella yangtzensis</name>
    <dbReference type="NCBI Taxonomy" id="683292"/>
    <lineage>
        <taxon>Bacteria</taxon>
        <taxon>Pseudomonadati</taxon>
        <taxon>Spirochaetota</taxon>
        <taxon>Spirochaetia</taxon>
        <taxon>Spirochaetales</taxon>
        <taxon>Borreliaceae</taxon>
        <taxon>Borreliella</taxon>
    </lineage>
</organism>
<comment type="catalytic activity">
    <reaction evidence="9 10">
        <text>CMP + ATP = CDP + ADP</text>
        <dbReference type="Rhea" id="RHEA:11600"/>
        <dbReference type="ChEBI" id="CHEBI:30616"/>
        <dbReference type="ChEBI" id="CHEBI:58069"/>
        <dbReference type="ChEBI" id="CHEBI:60377"/>
        <dbReference type="ChEBI" id="CHEBI:456216"/>
        <dbReference type="EC" id="2.7.4.25"/>
    </reaction>
</comment>
<dbReference type="RefSeq" id="WP_183219918.1">
    <property type="nucleotide sequence ID" value="NZ_CP123998.1"/>
</dbReference>
<evidence type="ECO:0000256" key="3">
    <source>
        <dbReference type="ARBA" id="ARBA00022490"/>
    </source>
</evidence>
<accession>A0ABR6P950</accession>
<dbReference type="EMBL" id="JACHFG010000001">
    <property type="protein sequence ID" value="MBB6042799.1"/>
    <property type="molecule type" value="Genomic_DNA"/>
</dbReference>
<dbReference type="Gene3D" id="3.40.50.300">
    <property type="entry name" value="P-loop containing nucleotide triphosphate hydrolases"/>
    <property type="match status" value="1"/>
</dbReference>
<dbReference type="SUPFAM" id="SSF52540">
    <property type="entry name" value="P-loop containing nucleoside triphosphate hydrolases"/>
    <property type="match status" value="1"/>
</dbReference>
<comment type="catalytic activity">
    <reaction evidence="8 10">
        <text>dCMP + ATP = dCDP + ADP</text>
        <dbReference type="Rhea" id="RHEA:25094"/>
        <dbReference type="ChEBI" id="CHEBI:30616"/>
        <dbReference type="ChEBI" id="CHEBI:57566"/>
        <dbReference type="ChEBI" id="CHEBI:58593"/>
        <dbReference type="ChEBI" id="CHEBI:456216"/>
        <dbReference type="EC" id="2.7.4.25"/>
    </reaction>
</comment>
<keyword evidence="5 10" id="KW-0547">Nucleotide-binding</keyword>
<evidence type="ECO:0000256" key="7">
    <source>
        <dbReference type="ARBA" id="ARBA00022840"/>
    </source>
</evidence>
<evidence type="ECO:0000313" key="11">
    <source>
        <dbReference type="EMBL" id="MBB6042799.1"/>
    </source>
</evidence>
<evidence type="ECO:0000256" key="9">
    <source>
        <dbReference type="ARBA" id="ARBA00048478"/>
    </source>
</evidence>
<dbReference type="GO" id="GO:0016301">
    <property type="term" value="F:kinase activity"/>
    <property type="evidence" value="ECO:0007669"/>
    <property type="project" value="UniProtKB-KW"/>
</dbReference>
<dbReference type="NCBIfam" id="TIGR02173">
    <property type="entry name" value="cyt_kin_arch"/>
    <property type="match status" value="1"/>
</dbReference>
<comment type="subcellular location">
    <subcellularLocation>
        <location evidence="1 10">Cytoplasm</location>
    </subcellularLocation>
</comment>
<keyword evidence="6 10" id="KW-0418">Kinase</keyword>
<evidence type="ECO:0000256" key="2">
    <source>
        <dbReference type="ARBA" id="ARBA00011005"/>
    </source>
</evidence>
<dbReference type="HAMAP" id="MF_00239">
    <property type="entry name" value="Cytidyl_kinase_type2"/>
    <property type="match status" value="1"/>
</dbReference>
<dbReference type="InterPro" id="IPR011892">
    <property type="entry name" value="Cyt_kin_arch"/>
</dbReference>
<keyword evidence="3 10" id="KW-0963">Cytoplasm</keyword>
<evidence type="ECO:0000256" key="10">
    <source>
        <dbReference type="HAMAP-Rule" id="MF_00239"/>
    </source>
</evidence>
<evidence type="ECO:0000256" key="4">
    <source>
        <dbReference type="ARBA" id="ARBA00022679"/>
    </source>
</evidence>
<name>A0ABR6P950_9SPIR</name>
<keyword evidence="12" id="KW-1185">Reference proteome</keyword>
<reference evidence="11 12" key="1">
    <citation type="submission" date="2020-08" db="EMBL/GenBank/DDBJ databases">
        <title>Genomic Encyclopedia of Type Strains, Phase IV (KMG-IV): sequencing the most valuable type-strain genomes for metagenomic binning, comparative biology and taxonomic classification.</title>
        <authorList>
            <person name="Goeker M."/>
        </authorList>
    </citation>
    <scope>NUCLEOTIDE SEQUENCE [LARGE SCALE GENOMIC DNA]</scope>
    <source>
        <strain evidence="11 12">DSM 24625</strain>
    </source>
</reference>
<keyword evidence="4 10" id="KW-0808">Transferase</keyword>
<dbReference type="Pfam" id="PF13189">
    <property type="entry name" value="Cytidylate_kin2"/>
    <property type="match status" value="1"/>
</dbReference>
<gene>
    <name evidence="10" type="primary">cmk</name>
    <name evidence="11" type="ORF">HNP68_000383</name>
</gene>
<evidence type="ECO:0000256" key="1">
    <source>
        <dbReference type="ARBA" id="ARBA00004496"/>
    </source>
</evidence>
<comment type="similarity">
    <text evidence="2 10">Belongs to the cytidylate kinase family. Type 2 subfamily.</text>
</comment>
<evidence type="ECO:0000256" key="5">
    <source>
        <dbReference type="ARBA" id="ARBA00022741"/>
    </source>
</evidence>